<dbReference type="AlphaFoldDB" id="A0A3G2EDA3"/>
<feature type="transmembrane region" description="Helical" evidence="1">
    <location>
        <begin position="23"/>
        <end position="39"/>
    </location>
</feature>
<keyword evidence="1" id="KW-0812">Transmembrane</keyword>
<feature type="transmembrane region" description="Helical" evidence="1">
    <location>
        <begin position="351"/>
        <end position="370"/>
    </location>
</feature>
<feature type="transmembrane region" description="Helical" evidence="1">
    <location>
        <begin position="160"/>
        <end position="191"/>
    </location>
</feature>
<organism evidence="2 3">
    <name type="scientific">Janthinobacterium agaricidamnosum</name>
    <dbReference type="NCBI Taxonomy" id="55508"/>
    <lineage>
        <taxon>Bacteria</taxon>
        <taxon>Pseudomonadati</taxon>
        <taxon>Pseudomonadota</taxon>
        <taxon>Betaproteobacteria</taxon>
        <taxon>Burkholderiales</taxon>
        <taxon>Oxalobacteraceae</taxon>
        <taxon>Janthinobacterium</taxon>
    </lineage>
</organism>
<name>A0A3G2EDA3_9BURK</name>
<reference evidence="2 3" key="1">
    <citation type="submission" date="2018-10" db="EMBL/GenBank/DDBJ databases">
        <title>Effects of UV and annual dynamics of microbial communities in freshwater RAS systems.</title>
        <authorList>
            <person name="Bekkelund A.K."/>
            <person name="Hansen B.R."/>
            <person name="Stokken H."/>
            <person name="Eriksen B.F."/>
            <person name="Kashulin N.A."/>
        </authorList>
    </citation>
    <scope>NUCLEOTIDE SEQUENCE [LARGE SCALE GENOMIC DNA]</scope>
    <source>
        <strain evidence="2 3">BHSEK</strain>
    </source>
</reference>
<feature type="transmembrane region" description="Helical" evidence="1">
    <location>
        <begin position="203"/>
        <end position="223"/>
    </location>
</feature>
<proteinExistence type="predicted"/>
<evidence type="ECO:0008006" key="4">
    <source>
        <dbReference type="Google" id="ProtNLM"/>
    </source>
</evidence>
<feature type="transmembrane region" description="Helical" evidence="1">
    <location>
        <begin position="132"/>
        <end position="154"/>
    </location>
</feature>
<keyword evidence="1" id="KW-1133">Transmembrane helix</keyword>
<feature type="transmembrane region" description="Helical" evidence="1">
    <location>
        <begin position="401"/>
        <end position="419"/>
    </location>
</feature>
<keyword evidence="3" id="KW-1185">Reference proteome</keyword>
<dbReference type="EMBL" id="CP033019">
    <property type="protein sequence ID" value="AYM78147.1"/>
    <property type="molecule type" value="Genomic_DNA"/>
</dbReference>
<gene>
    <name evidence="2" type="ORF">D9M09_21895</name>
</gene>
<sequence>MISFLSALVLVPSILYSISKSRYYAILLMALFYYTLSINEASIEAAYGTRVLYAGMLFLFACNVLFCVFLYLLGGWLLPRGSSYRKLVFDEQAWKRLFFLVTGIFVIIALIKARNGLDFLMLNWSEQRSEGLTLLDGVSNLLGLVAFSLAPVFYKSRIRFVLLVLCCLGVFMVTGSRAMLFCLGGYFYYELFLSDRISFSRRLYVLLGGAVAALSMHVLSRAARGIGLSAMLSMDFSSLLDAIGSSVDGGGLFGGEDNIMKYYFYIVHKYLEGWSAGPMPTLHRALLILLPRELADIPLKPLDVTYQVWTAALNDGLFNDNPWLTEMIDSSHQGIPGSLHFLIWGDALLNAGWFGALLYPLLFAFLLTVFESLLQRAPPAMTAILLGLGLPALLMIARGNIVIGLGYIIYPLPLIYLICRLMEWTARGAPHWQKTDNNKNEI</sequence>
<protein>
    <recommendedName>
        <fullName evidence="4">Oligosaccharide repeat unit polymerase</fullName>
    </recommendedName>
</protein>
<dbReference type="Proteomes" id="UP000279594">
    <property type="component" value="Chromosome"/>
</dbReference>
<evidence type="ECO:0000256" key="1">
    <source>
        <dbReference type="SAM" id="Phobius"/>
    </source>
</evidence>
<feature type="transmembrane region" description="Helical" evidence="1">
    <location>
        <begin position="377"/>
        <end position="395"/>
    </location>
</feature>
<keyword evidence="1" id="KW-0472">Membrane</keyword>
<dbReference type="RefSeq" id="WP_070224365.1">
    <property type="nucleotide sequence ID" value="NZ_CP033019.1"/>
</dbReference>
<accession>A0A3G2EDA3</accession>
<feature type="transmembrane region" description="Helical" evidence="1">
    <location>
        <begin position="93"/>
        <end position="111"/>
    </location>
</feature>
<evidence type="ECO:0000313" key="3">
    <source>
        <dbReference type="Proteomes" id="UP000279594"/>
    </source>
</evidence>
<feature type="transmembrane region" description="Helical" evidence="1">
    <location>
        <begin position="51"/>
        <end position="73"/>
    </location>
</feature>
<evidence type="ECO:0000313" key="2">
    <source>
        <dbReference type="EMBL" id="AYM78147.1"/>
    </source>
</evidence>